<dbReference type="CDD" id="cd00291">
    <property type="entry name" value="SirA_YedF_YeeD"/>
    <property type="match status" value="1"/>
</dbReference>
<evidence type="ECO:0000313" key="4">
    <source>
        <dbReference type="Proteomes" id="UP000264589"/>
    </source>
</evidence>
<protein>
    <submittedName>
        <fullName evidence="3">Sulfurtransferase TusA family protein</fullName>
    </submittedName>
</protein>
<keyword evidence="3" id="KW-0808">Transferase</keyword>
<dbReference type="RefSeq" id="WP_116390819.1">
    <property type="nucleotide sequence ID" value="NZ_QUQO01000001.1"/>
</dbReference>
<evidence type="ECO:0000313" key="3">
    <source>
        <dbReference type="EMBL" id="RFB04191.1"/>
    </source>
</evidence>
<dbReference type="GO" id="GO:0016740">
    <property type="term" value="F:transferase activity"/>
    <property type="evidence" value="ECO:0007669"/>
    <property type="project" value="UniProtKB-KW"/>
</dbReference>
<dbReference type="FunCoup" id="A0A371RFF1">
    <property type="interactions" value="204"/>
</dbReference>
<gene>
    <name evidence="3" type="ORF">DX908_02170</name>
</gene>
<sequence>MADLPAPERLDLRGLRCPLPVLRLEARARALPAGSRLEVLADDPIARVDIPHAMREAGHACEEVSAPENTRDYCVFEVTLGGKG</sequence>
<evidence type="ECO:0000256" key="1">
    <source>
        <dbReference type="ARBA" id="ARBA00008984"/>
    </source>
</evidence>
<dbReference type="InterPro" id="IPR001455">
    <property type="entry name" value="TusA-like"/>
</dbReference>
<dbReference type="PROSITE" id="PS01148">
    <property type="entry name" value="UPF0033"/>
    <property type="match status" value="1"/>
</dbReference>
<dbReference type="PANTHER" id="PTHR33279">
    <property type="entry name" value="SULFUR CARRIER PROTEIN YEDF-RELATED"/>
    <property type="match status" value="1"/>
</dbReference>
<evidence type="ECO:0000259" key="2">
    <source>
        <dbReference type="PROSITE" id="PS01148"/>
    </source>
</evidence>
<dbReference type="SUPFAM" id="SSF64307">
    <property type="entry name" value="SirA-like"/>
    <property type="match status" value="1"/>
</dbReference>
<dbReference type="PANTHER" id="PTHR33279:SF6">
    <property type="entry name" value="SULFUR CARRIER PROTEIN YEDF-RELATED"/>
    <property type="match status" value="1"/>
</dbReference>
<dbReference type="Proteomes" id="UP000264589">
    <property type="component" value="Unassembled WGS sequence"/>
</dbReference>
<organism evidence="3 4">
    <name type="scientific">Parvularcula marina</name>
    <dbReference type="NCBI Taxonomy" id="2292771"/>
    <lineage>
        <taxon>Bacteria</taxon>
        <taxon>Pseudomonadati</taxon>
        <taxon>Pseudomonadota</taxon>
        <taxon>Alphaproteobacteria</taxon>
        <taxon>Parvularculales</taxon>
        <taxon>Parvularculaceae</taxon>
        <taxon>Parvularcula</taxon>
    </lineage>
</organism>
<dbReference type="AlphaFoldDB" id="A0A371RFF1"/>
<name>A0A371RFF1_9PROT</name>
<reference evidence="3 4" key="1">
    <citation type="submission" date="2018-08" db="EMBL/GenBank/DDBJ databases">
        <title>Parvularcula sp. SM1705, isolated from surface water of the South Sea China.</title>
        <authorList>
            <person name="Sun L."/>
        </authorList>
    </citation>
    <scope>NUCLEOTIDE SEQUENCE [LARGE SCALE GENOMIC DNA]</scope>
    <source>
        <strain evidence="3 4">SM1705</strain>
    </source>
</reference>
<keyword evidence="4" id="KW-1185">Reference proteome</keyword>
<dbReference type="EMBL" id="QUQO01000001">
    <property type="protein sequence ID" value="RFB04191.1"/>
    <property type="molecule type" value="Genomic_DNA"/>
</dbReference>
<dbReference type="InterPro" id="IPR036868">
    <property type="entry name" value="TusA-like_sf"/>
</dbReference>
<dbReference type="InParanoid" id="A0A371RFF1"/>
<proteinExistence type="inferred from homology"/>
<dbReference type="OrthoDB" id="9797551at2"/>
<dbReference type="Pfam" id="PF01206">
    <property type="entry name" value="TusA"/>
    <property type="match status" value="1"/>
</dbReference>
<comment type="similarity">
    <text evidence="1">Belongs to the sulfur carrier protein TusA family.</text>
</comment>
<feature type="domain" description="UPF0033" evidence="2">
    <location>
        <begin position="10"/>
        <end position="34"/>
    </location>
</feature>
<accession>A0A371RFF1</accession>
<dbReference type="Gene3D" id="3.30.110.40">
    <property type="entry name" value="TusA-like domain"/>
    <property type="match status" value="1"/>
</dbReference>
<comment type="caution">
    <text evidence="3">The sequence shown here is derived from an EMBL/GenBank/DDBJ whole genome shotgun (WGS) entry which is preliminary data.</text>
</comment>